<dbReference type="GO" id="GO:0033104">
    <property type="term" value="C:type VI protein secretion system complex"/>
    <property type="evidence" value="ECO:0007669"/>
    <property type="project" value="InterPro"/>
</dbReference>
<name>A0A2P8CVW3_9BACT</name>
<proteinExistence type="predicted"/>
<keyword evidence="2" id="KW-1185">Reference proteome</keyword>
<dbReference type="Pfam" id="PF17642">
    <property type="entry name" value="TssD"/>
    <property type="match status" value="1"/>
</dbReference>
<evidence type="ECO:0000313" key="1">
    <source>
        <dbReference type="EMBL" id="PSK89090.1"/>
    </source>
</evidence>
<dbReference type="InterPro" id="IPR041408">
    <property type="entry name" value="Hcp_Tssd"/>
</dbReference>
<evidence type="ECO:0000313" key="2">
    <source>
        <dbReference type="Proteomes" id="UP000240572"/>
    </source>
</evidence>
<dbReference type="EMBL" id="PYGD01000013">
    <property type="protein sequence ID" value="PSK89090.1"/>
    <property type="molecule type" value="Genomic_DNA"/>
</dbReference>
<protein>
    <submittedName>
        <fullName evidence="1">Uncharacterized protein</fullName>
    </submittedName>
</protein>
<comment type="caution">
    <text evidence="1">The sequence shown here is derived from an EMBL/GenBank/DDBJ whole genome shotgun (WGS) entry which is preliminary data.</text>
</comment>
<organism evidence="1 2">
    <name type="scientific">Taibaiella chishuiensis</name>
    <dbReference type="NCBI Taxonomy" id="1434707"/>
    <lineage>
        <taxon>Bacteria</taxon>
        <taxon>Pseudomonadati</taxon>
        <taxon>Bacteroidota</taxon>
        <taxon>Chitinophagia</taxon>
        <taxon>Chitinophagales</taxon>
        <taxon>Chitinophagaceae</taxon>
        <taxon>Taibaiella</taxon>
    </lineage>
</organism>
<reference evidence="1 2" key="1">
    <citation type="submission" date="2018-03" db="EMBL/GenBank/DDBJ databases">
        <title>Genomic Encyclopedia of Type Strains, Phase III (KMG-III): the genomes of soil and plant-associated and newly described type strains.</title>
        <authorList>
            <person name="Whitman W."/>
        </authorList>
    </citation>
    <scope>NUCLEOTIDE SEQUENCE [LARGE SCALE GENOMIC DNA]</scope>
    <source>
        <strain evidence="1 2">CGMCC 1.12700</strain>
    </source>
</reference>
<dbReference type="Proteomes" id="UP000240572">
    <property type="component" value="Unassembled WGS sequence"/>
</dbReference>
<accession>A0A2P8CVW3</accession>
<dbReference type="RefSeq" id="WP_106525112.1">
    <property type="nucleotide sequence ID" value="NZ_PYGD01000013.1"/>
</dbReference>
<dbReference type="OrthoDB" id="682526at2"/>
<sequence length="140" mass="15820">MASSASNPSEISYLEIGSDRYNVLNYQFDSSKPTDKLNRVTAFATSAKASFVLEGTEKTTKLFEMYANSRKRFDAKLVLNNVHGEGKLMETLFKDTSMNYFAEKYTTDDEMPYTITIVLNAKQIDQNAASLIFNEHVQDS</sequence>
<gene>
    <name evidence="1" type="ORF">B0I18_113102</name>
</gene>
<dbReference type="AlphaFoldDB" id="A0A2P8CVW3"/>